<dbReference type="GO" id="GO:0016746">
    <property type="term" value="F:acyltransferase activity"/>
    <property type="evidence" value="ECO:0007669"/>
    <property type="project" value="UniProtKB-KW"/>
</dbReference>
<evidence type="ECO:0000313" key="8">
    <source>
        <dbReference type="Proteomes" id="UP000179076"/>
    </source>
</evidence>
<dbReference type="Pfam" id="PF03279">
    <property type="entry name" value="Lip_A_acyltrans"/>
    <property type="match status" value="1"/>
</dbReference>
<keyword evidence="2" id="KW-1003">Cell membrane</keyword>
<evidence type="ECO:0000313" key="7">
    <source>
        <dbReference type="EMBL" id="OGI62135.1"/>
    </source>
</evidence>
<gene>
    <name evidence="7" type="ORF">A2W18_02000</name>
</gene>
<evidence type="ECO:0008006" key="9">
    <source>
        <dbReference type="Google" id="ProtNLM"/>
    </source>
</evidence>
<dbReference type="GO" id="GO:0009247">
    <property type="term" value="P:glycolipid biosynthetic process"/>
    <property type="evidence" value="ECO:0007669"/>
    <property type="project" value="UniProtKB-ARBA"/>
</dbReference>
<comment type="subcellular location">
    <subcellularLocation>
        <location evidence="1">Cell inner membrane</location>
    </subcellularLocation>
</comment>
<keyword evidence="3" id="KW-0997">Cell inner membrane</keyword>
<dbReference type="Proteomes" id="UP000179076">
    <property type="component" value="Unassembled WGS sequence"/>
</dbReference>
<dbReference type="PIRSF" id="PIRSF026649">
    <property type="entry name" value="MsbB"/>
    <property type="match status" value="1"/>
</dbReference>
<dbReference type="CDD" id="cd07984">
    <property type="entry name" value="LPLAT_LABLAT-like"/>
    <property type="match status" value="1"/>
</dbReference>
<evidence type="ECO:0000256" key="6">
    <source>
        <dbReference type="ARBA" id="ARBA00023315"/>
    </source>
</evidence>
<accession>A0A1F6UXI6</accession>
<evidence type="ECO:0000256" key="5">
    <source>
        <dbReference type="ARBA" id="ARBA00023136"/>
    </source>
</evidence>
<dbReference type="PANTHER" id="PTHR30606">
    <property type="entry name" value="LIPID A BIOSYNTHESIS LAUROYL ACYLTRANSFERASE"/>
    <property type="match status" value="1"/>
</dbReference>
<dbReference type="EMBL" id="MFSP01000183">
    <property type="protein sequence ID" value="OGI62135.1"/>
    <property type="molecule type" value="Genomic_DNA"/>
</dbReference>
<reference evidence="7 8" key="1">
    <citation type="journal article" date="2016" name="Nat. Commun.">
        <title>Thousands of microbial genomes shed light on interconnected biogeochemical processes in an aquifer system.</title>
        <authorList>
            <person name="Anantharaman K."/>
            <person name="Brown C.T."/>
            <person name="Hug L.A."/>
            <person name="Sharon I."/>
            <person name="Castelle C.J."/>
            <person name="Probst A.J."/>
            <person name="Thomas B.C."/>
            <person name="Singh A."/>
            <person name="Wilkins M.J."/>
            <person name="Karaoz U."/>
            <person name="Brodie E.L."/>
            <person name="Williams K.H."/>
            <person name="Hubbard S.S."/>
            <person name="Banfield J.F."/>
        </authorList>
    </citation>
    <scope>NUCLEOTIDE SEQUENCE [LARGE SCALE GENOMIC DNA]</scope>
</reference>
<dbReference type="AlphaFoldDB" id="A0A1F6UXI6"/>
<organism evidence="7 8">
    <name type="scientific">Candidatus Muproteobacteria bacterium RBG_16_60_9</name>
    <dbReference type="NCBI Taxonomy" id="1817755"/>
    <lineage>
        <taxon>Bacteria</taxon>
        <taxon>Pseudomonadati</taxon>
        <taxon>Pseudomonadota</taxon>
        <taxon>Candidatus Muproteobacteria</taxon>
    </lineage>
</organism>
<name>A0A1F6UXI6_9PROT</name>
<keyword evidence="6" id="KW-0012">Acyltransferase</keyword>
<evidence type="ECO:0000256" key="3">
    <source>
        <dbReference type="ARBA" id="ARBA00022519"/>
    </source>
</evidence>
<evidence type="ECO:0000256" key="2">
    <source>
        <dbReference type="ARBA" id="ARBA00022475"/>
    </source>
</evidence>
<protein>
    <recommendedName>
        <fullName evidence="9">Lipid A biosynthesis acyltransferase</fullName>
    </recommendedName>
</protein>
<evidence type="ECO:0000256" key="1">
    <source>
        <dbReference type="ARBA" id="ARBA00004533"/>
    </source>
</evidence>
<dbReference type="PANTHER" id="PTHR30606:SF9">
    <property type="entry name" value="LIPID A BIOSYNTHESIS LAUROYLTRANSFERASE"/>
    <property type="match status" value="1"/>
</dbReference>
<comment type="caution">
    <text evidence="7">The sequence shown here is derived from an EMBL/GenBank/DDBJ whole genome shotgun (WGS) entry which is preliminary data.</text>
</comment>
<dbReference type="InterPro" id="IPR004960">
    <property type="entry name" value="LipA_acyltrans"/>
</dbReference>
<proteinExistence type="predicted"/>
<evidence type="ECO:0000256" key="4">
    <source>
        <dbReference type="ARBA" id="ARBA00022679"/>
    </source>
</evidence>
<sequence>MGAYTHPRYWPTWFAIGLFRFLSLLPARARWLLGAGLGECAYRLYRTPTVPANLALCFPSLNSNDRDALARRYYRRYGQSLVDMGVAWYGSRARLQREVRIIGSEHYSQARSAGRAVILLAPHYVGLEIAWARLTLEWPLVCMYRRPRDPLLESAILNFRTRFGGRAIERYSNLGRLVRELRAARGFYYLPDQDPDRPGDNFVFAPFFGVPAATFTALGRLAQLTNAVVIPCVTRQLPYGRGYVVTLDRPLTDFPTGDELQDAGRMNAAIEAGVREAPEQYFWSYRRFKTRPDDASSPYRR</sequence>
<keyword evidence="4" id="KW-0808">Transferase</keyword>
<keyword evidence="5" id="KW-0472">Membrane</keyword>
<dbReference type="GO" id="GO:0005886">
    <property type="term" value="C:plasma membrane"/>
    <property type="evidence" value="ECO:0007669"/>
    <property type="project" value="UniProtKB-SubCell"/>
</dbReference>